<dbReference type="EMBL" id="JBHTMU010000029">
    <property type="protein sequence ID" value="MFD1343701.1"/>
    <property type="molecule type" value="Genomic_DNA"/>
</dbReference>
<gene>
    <name evidence="1" type="ORF">ACFQ4E_14835</name>
</gene>
<keyword evidence="2" id="KW-1185">Reference proteome</keyword>
<evidence type="ECO:0000313" key="2">
    <source>
        <dbReference type="Proteomes" id="UP001597135"/>
    </source>
</evidence>
<sequence length="46" mass="5230">MATHGPAVFTEHNEDARNRTGAYPHIDRLFHIQGGGAPWSMRIKER</sequence>
<organism evidence="1 2">
    <name type="scientific">Litorisediminicola beolgyonensis</name>
    <dbReference type="NCBI Taxonomy" id="1173614"/>
    <lineage>
        <taxon>Bacteria</taxon>
        <taxon>Pseudomonadati</taxon>
        <taxon>Pseudomonadota</taxon>
        <taxon>Alphaproteobacteria</taxon>
        <taxon>Rhodobacterales</taxon>
        <taxon>Paracoccaceae</taxon>
        <taxon>Litorisediminicola</taxon>
    </lineage>
</organism>
<dbReference type="Proteomes" id="UP001597135">
    <property type="component" value="Unassembled WGS sequence"/>
</dbReference>
<comment type="caution">
    <text evidence="1">The sequence shown here is derived from an EMBL/GenBank/DDBJ whole genome shotgun (WGS) entry which is preliminary data.</text>
</comment>
<reference evidence="2" key="1">
    <citation type="journal article" date="2019" name="Int. J. Syst. Evol. Microbiol.">
        <title>The Global Catalogue of Microorganisms (GCM) 10K type strain sequencing project: providing services to taxonomists for standard genome sequencing and annotation.</title>
        <authorList>
            <consortium name="The Broad Institute Genomics Platform"/>
            <consortium name="The Broad Institute Genome Sequencing Center for Infectious Disease"/>
            <person name="Wu L."/>
            <person name="Ma J."/>
        </authorList>
    </citation>
    <scope>NUCLEOTIDE SEQUENCE [LARGE SCALE GENOMIC DNA]</scope>
    <source>
        <strain evidence="2">CCUG 62953</strain>
    </source>
</reference>
<dbReference type="InterPro" id="IPR016755">
    <property type="entry name" value="UCP019302"/>
</dbReference>
<dbReference type="Pfam" id="PF10084">
    <property type="entry name" value="DUF2322"/>
    <property type="match status" value="1"/>
</dbReference>
<evidence type="ECO:0000313" key="1">
    <source>
        <dbReference type="EMBL" id="MFD1343701.1"/>
    </source>
</evidence>
<name>A0ABW3ZKP7_9RHOB</name>
<dbReference type="RefSeq" id="WP_386804872.1">
    <property type="nucleotide sequence ID" value="NZ_JBHTMU010000029.1"/>
</dbReference>
<protein>
    <submittedName>
        <fullName evidence="1">DUF2322 family protein</fullName>
    </submittedName>
</protein>
<proteinExistence type="predicted"/>
<accession>A0ABW3ZKP7</accession>